<evidence type="ECO:0000313" key="2">
    <source>
        <dbReference type="EMBL" id="KTD56319.1"/>
    </source>
</evidence>
<name>A0A0W0YI46_9GAMM</name>
<dbReference type="OrthoDB" id="8196020at2"/>
<dbReference type="AlphaFoldDB" id="A0A0W0YI46"/>
<dbReference type="Gene3D" id="3.30.70.1230">
    <property type="entry name" value="Nucleotide cyclase"/>
    <property type="match status" value="1"/>
</dbReference>
<comment type="caution">
    <text evidence="2">The sequence shown here is derived from an EMBL/GenBank/DDBJ whole genome shotgun (WGS) entry which is preliminary data.</text>
</comment>
<accession>A0A0W0YI46</accession>
<dbReference type="STRING" id="45074.Lsan_3007"/>
<keyword evidence="1" id="KW-1133">Transmembrane helix</keyword>
<keyword evidence="3" id="KW-1185">Reference proteome</keyword>
<feature type="transmembrane region" description="Helical" evidence="1">
    <location>
        <begin position="74"/>
        <end position="92"/>
    </location>
</feature>
<dbReference type="InterPro" id="IPR029787">
    <property type="entry name" value="Nucleotide_cyclase"/>
</dbReference>
<dbReference type="Proteomes" id="UP000054703">
    <property type="component" value="Unassembled WGS sequence"/>
</dbReference>
<reference evidence="2 3" key="1">
    <citation type="submission" date="2015-11" db="EMBL/GenBank/DDBJ databases">
        <title>Genomic analysis of 38 Legionella species identifies large and diverse effector repertoires.</title>
        <authorList>
            <person name="Burstein D."/>
            <person name="Amaro F."/>
            <person name="Zusman T."/>
            <person name="Lifshitz Z."/>
            <person name="Cohen O."/>
            <person name="Gilbert J.A."/>
            <person name="Pupko T."/>
            <person name="Shuman H.A."/>
            <person name="Segal G."/>
        </authorList>
    </citation>
    <scope>NUCLEOTIDE SEQUENCE [LARGE SCALE GENOMIC DNA]</scope>
    <source>
        <strain evidence="2 3">SC-63-C7</strain>
    </source>
</reference>
<keyword evidence="1" id="KW-0472">Membrane</keyword>
<gene>
    <name evidence="2" type="ORF">Lsan_3007</name>
</gene>
<proteinExistence type="predicted"/>
<organism evidence="2 3">
    <name type="scientific">Legionella santicrucis</name>
    <dbReference type="NCBI Taxonomy" id="45074"/>
    <lineage>
        <taxon>Bacteria</taxon>
        <taxon>Pseudomonadati</taxon>
        <taxon>Pseudomonadota</taxon>
        <taxon>Gammaproteobacteria</taxon>
        <taxon>Legionellales</taxon>
        <taxon>Legionellaceae</taxon>
        <taxon>Legionella</taxon>
    </lineage>
</organism>
<dbReference type="EMBL" id="LNYU01000083">
    <property type="protein sequence ID" value="KTD56319.1"/>
    <property type="molecule type" value="Genomic_DNA"/>
</dbReference>
<feature type="transmembrane region" description="Helical" evidence="1">
    <location>
        <begin position="17"/>
        <end position="36"/>
    </location>
</feature>
<dbReference type="PATRIC" id="fig|45074.5.peg.3238"/>
<sequence>MKAVYLFGLFTLRGLKLLVWGLILTIFLGIVAPYISNLSSYSYLKPVIQTDKVLNTAIKHYIPTQIANWDLSRLIPIIGLLFISSILSNYILSLQKIKMRVNLKEFKNRAITKEQQTLVKKMEATIDKPGKLKEKNRQILLKEFIQLKKELEKTGRNLSFLAIDVVDSTNMKIGEDPVIVENDFNQYHDFIVCKFKEHGYIKAAWTPDGVMSCFNTTEQAFEAAKDILSSLRDFNQSTKMMKQDFHVRCGINTGFVYYDLSTPLEEFSDRVIDIAGHMQKHAPPDTILVAKDIVKPIESQEVFVPTKNIVDGLEAFEWRSSN</sequence>
<dbReference type="RefSeq" id="WP_058514973.1">
    <property type="nucleotide sequence ID" value="NZ_CAAAIH010000010.1"/>
</dbReference>
<evidence type="ECO:0000256" key="1">
    <source>
        <dbReference type="SAM" id="Phobius"/>
    </source>
</evidence>
<protein>
    <submittedName>
        <fullName evidence="2">Uncharacterized protein</fullName>
    </submittedName>
</protein>
<keyword evidence="1" id="KW-0812">Transmembrane</keyword>
<evidence type="ECO:0000313" key="3">
    <source>
        <dbReference type="Proteomes" id="UP000054703"/>
    </source>
</evidence>
<dbReference type="SUPFAM" id="SSF55073">
    <property type="entry name" value="Nucleotide cyclase"/>
    <property type="match status" value="1"/>
</dbReference>